<protein>
    <submittedName>
        <fullName evidence="2">Uncharacterized protein</fullName>
    </submittedName>
</protein>
<feature type="transmembrane region" description="Helical" evidence="1">
    <location>
        <begin position="50"/>
        <end position="72"/>
    </location>
</feature>
<dbReference type="EMBL" id="QFOI01000040">
    <property type="protein sequence ID" value="PZP51169.1"/>
    <property type="molecule type" value="Genomic_DNA"/>
</dbReference>
<keyword evidence="1" id="KW-0472">Membrane</keyword>
<evidence type="ECO:0000256" key="1">
    <source>
        <dbReference type="SAM" id="Phobius"/>
    </source>
</evidence>
<dbReference type="AlphaFoldDB" id="A0A2W5HBY0"/>
<organism evidence="2 3">
    <name type="scientific">Pseudopedobacter saltans</name>
    <dbReference type="NCBI Taxonomy" id="151895"/>
    <lineage>
        <taxon>Bacteria</taxon>
        <taxon>Pseudomonadati</taxon>
        <taxon>Bacteroidota</taxon>
        <taxon>Sphingobacteriia</taxon>
        <taxon>Sphingobacteriales</taxon>
        <taxon>Sphingobacteriaceae</taxon>
        <taxon>Pseudopedobacter</taxon>
    </lineage>
</organism>
<reference evidence="2 3" key="1">
    <citation type="submission" date="2017-11" db="EMBL/GenBank/DDBJ databases">
        <title>Infants hospitalized years apart are colonized by the same room-sourced microbial strains.</title>
        <authorList>
            <person name="Brooks B."/>
            <person name="Olm M.R."/>
            <person name="Firek B.A."/>
            <person name="Baker R."/>
            <person name="Thomas B.C."/>
            <person name="Morowitz M.J."/>
            <person name="Banfield J.F."/>
        </authorList>
    </citation>
    <scope>NUCLEOTIDE SEQUENCE [LARGE SCALE GENOMIC DNA]</scope>
    <source>
        <strain evidence="2">S2_009_000_R2_76</strain>
    </source>
</reference>
<sequence length="262" mass="30051">MGWITKKSYGWEMKRMAWPIVSLMAFLPLPIHLFPIAFIAQGSKAKVRAWVYTGIFFLVAELIILGLFLAQFKHFDLGLIFTSVSTFVAYLALYLVGNALLIRNTKPYMQRLELSDIMELEWTNSIRTAKTWKPNTINSPQTFVAQLLAYRNGISNYGIKQNIDKIINSFRTIIDKDMQKAELLVVRHQTILSLLSQYENIQKSKINNNVTNTSKLEIENVIGQATIAVENELTNQYQTELLGVSAEKDVYLQQLKNRNLIQ</sequence>
<gene>
    <name evidence="2" type="ORF">DI598_03895</name>
</gene>
<feature type="transmembrane region" description="Helical" evidence="1">
    <location>
        <begin position="16"/>
        <end position="38"/>
    </location>
</feature>
<feature type="transmembrane region" description="Helical" evidence="1">
    <location>
        <begin position="78"/>
        <end position="102"/>
    </location>
</feature>
<keyword evidence="1" id="KW-0812">Transmembrane</keyword>
<proteinExistence type="predicted"/>
<evidence type="ECO:0000313" key="2">
    <source>
        <dbReference type="EMBL" id="PZP51169.1"/>
    </source>
</evidence>
<dbReference type="Proteomes" id="UP000249645">
    <property type="component" value="Unassembled WGS sequence"/>
</dbReference>
<name>A0A2W5HBY0_9SPHI</name>
<comment type="caution">
    <text evidence="2">The sequence shown here is derived from an EMBL/GenBank/DDBJ whole genome shotgun (WGS) entry which is preliminary data.</text>
</comment>
<keyword evidence="1" id="KW-1133">Transmembrane helix</keyword>
<accession>A0A2W5HBY0</accession>
<evidence type="ECO:0000313" key="3">
    <source>
        <dbReference type="Proteomes" id="UP000249645"/>
    </source>
</evidence>